<keyword evidence="1" id="KW-0472">Membrane</keyword>
<sequence>MSHTFTKTSVPFGPLFTLNALTRAAIVRGQPSLANFSVSIGNATFTGLHAPVLTTQDADSVLVTVFPTPAIFSAFDVQGGQSSAPVITPSMSMEHDAVHSTVHSVLTPSVQVTTTSSGALMTICTQFCSTTVSIATVAEATYLIQTETSKPLSVAIVTPVIPLSNSSSSSYGHTITVQHPEVPSSFMVFSSKSSPPVSLATTATVDESSVDSSIQNSSSKKGFISALVVIFALLGIGTVLCCRKVLNRRRQRRLRAEAAAALAAAGWNDDDESTLYRRHSASDFVLPRPLASAPPSPDSTLTDWDSLIDPDFFSPHAVELSQLEPVVTRNTHVVDTRRSPPSPFGPSFKTAPADASCPAYHLPTGYGTYSPAPVPKAHLA</sequence>
<keyword evidence="1" id="KW-0812">Transmembrane</keyword>
<keyword evidence="1" id="KW-1133">Transmembrane helix</keyword>
<keyword evidence="3" id="KW-1185">Reference proteome</keyword>
<reference evidence="2 3" key="1">
    <citation type="journal article" date="2011" name="PLoS Pathog.">
        <title>Endophytic Life Strategies Decoded by Genome and Transcriptome Analyses of the Mutualistic Root Symbiont Piriformospora indica.</title>
        <authorList>
            <person name="Zuccaro A."/>
            <person name="Lahrmann U."/>
            <person name="Guldener U."/>
            <person name="Langen G."/>
            <person name="Pfiffi S."/>
            <person name="Biedenkopf D."/>
            <person name="Wong P."/>
            <person name="Samans B."/>
            <person name="Grimm C."/>
            <person name="Basiewicz M."/>
            <person name="Murat C."/>
            <person name="Martin F."/>
            <person name="Kogel K.H."/>
        </authorList>
    </citation>
    <scope>NUCLEOTIDE SEQUENCE [LARGE SCALE GENOMIC DNA]</scope>
    <source>
        <strain evidence="2 3">DSM 11827</strain>
    </source>
</reference>
<evidence type="ECO:0008006" key="4">
    <source>
        <dbReference type="Google" id="ProtNLM"/>
    </source>
</evidence>
<organism evidence="2 3">
    <name type="scientific">Serendipita indica (strain DSM 11827)</name>
    <name type="common">Root endophyte fungus</name>
    <name type="synonym">Piriformospora indica</name>
    <dbReference type="NCBI Taxonomy" id="1109443"/>
    <lineage>
        <taxon>Eukaryota</taxon>
        <taxon>Fungi</taxon>
        <taxon>Dikarya</taxon>
        <taxon>Basidiomycota</taxon>
        <taxon>Agaricomycotina</taxon>
        <taxon>Agaricomycetes</taxon>
        <taxon>Sebacinales</taxon>
        <taxon>Serendipitaceae</taxon>
        <taxon>Serendipita</taxon>
    </lineage>
</organism>
<proteinExistence type="predicted"/>
<evidence type="ECO:0000313" key="2">
    <source>
        <dbReference type="EMBL" id="CCA74693.1"/>
    </source>
</evidence>
<dbReference type="Proteomes" id="UP000007148">
    <property type="component" value="Unassembled WGS sequence"/>
</dbReference>
<protein>
    <recommendedName>
        <fullName evidence="4">Transmembrane protein</fullName>
    </recommendedName>
</protein>
<dbReference type="HOGENOM" id="CLU_727841_0_0_1"/>
<dbReference type="AlphaFoldDB" id="G4TTQ0"/>
<name>G4TTQ0_SERID</name>
<dbReference type="EMBL" id="CAFZ01000344">
    <property type="protein sequence ID" value="CCA74693.1"/>
    <property type="molecule type" value="Genomic_DNA"/>
</dbReference>
<evidence type="ECO:0000313" key="3">
    <source>
        <dbReference type="Proteomes" id="UP000007148"/>
    </source>
</evidence>
<feature type="transmembrane region" description="Helical" evidence="1">
    <location>
        <begin position="223"/>
        <end position="246"/>
    </location>
</feature>
<gene>
    <name evidence="2" type="ORF">PIIN_08644</name>
</gene>
<dbReference type="InParanoid" id="G4TTQ0"/>
<evidence type="ECO:0000256" key="1">
    <source>
        <dbReference type="SAM" id="Phobius"/>
    </source>
</evidence>
<comment type="caution">
    <text evidence="2">The sequence shown here is derived from an EMBL/GenBank/DDBJ whole genome shotgun (WGS) entry which is preliminary data.</text>
</comment>
<accession>G4TTQ0</accession>